<organism evidence="1 2">
    <name type="scientific">Hominisplanchenecus murintestinalis</name>
    <dbReference type="NCBI Taxonomy" id="2941517"/>
    <lineage>
        <taxon>Bacteria</taxon>
        <taxon>Bacillati</taxon>
        <taxon>Bacillota</taxon>
        <taxon>Clostridia</taxon>
        <taxon>Lachnospirales</taxon>
        <taxon>Lachnospiraceae</taxon>
        <taxon>Hominisplanchenecus</taxon>
    </lineage>
</organism>
<reference evidence="1" key="1">
    <citation type="submission" date="2019-04" db="EMBL/GenBank/DDBJ databases">
        <title>Microbes associate with the intestines of laboratory mice.</title>
        <authorList>
            <person name="Navarre W."/>
            <person name="Wong E."/>
            <person name="Huang K."/>
            <person name="Tropini C."/>
            <person name="Ng K."/>
            <person name="Yu B."/>
        </authorList>
    </citation>
    <scope>NUCLEOTIDE SEQUENCE</scope>
    <source>
        <strain evidence="1">NM72_1-8</strain>
    </source>
</reference>
<evidence type="ECO:0000313" key="2">
    <source>
        <dbReference type="Proteomes" id="UP000307720"/>
    </source>
</evidence>
<name>A0AC61R354_9FIRM</name>
<gene>
    <name evidence="1" type="ORF">E5357_02550</name>
</gene>
<keyword evidence="2" id="KW-1185">Reference proteome</keyword>
<dbReference type="EMBL" id="SRZB01000002">
    <property type="protein sequence ID" value="TGY00400.1"/>
    <property type="molecule type" value="Genomic_DNA"/>
</dbReference>
<accession>A0AC61R354</accession>
<comment type="caution">
    <text evidence="1">The sequence shown here is derived from an EMBL/GenBank/DDBJ whole genome shotgun (WGS) entry which is preliminary data.</text>
</comment>
<sequence length="258" mass="30163">MGNIPETRIYGKNVDIDSNAVKNLYSARSEKNGDRPVDAPTVLSSDTNIENIELWTKEELERWFPQFALDNESIVLEIGFGTGRMTRYITPKAGEYVGIDYVKEFVDTVKKREDIVKKENTVFFHMPLEQFAAENHSRYSKRFNRLFLSGGVFMYMNDCTLKECMAHLADMLQESCVIYISEPVAIEERLTLNSFYSETIQDNYSAIYRTVDEYRELFSPFLNQGFALDVCQEFFENDIKKMKETKQWIFILKRTKRG</sequence>
<protein>
    <submittedName>
        <fullName evidence="1">Class I SAM-dependent methyltransferase</fullName>
    </submittedName>
</protein>
<evidence type="ECO:0000313" key="1">
    <source>
        <dbReference type="EMBL" id="TGY00400.1"/>
    </source>
</evidence>
<dbReference type="Proteomes" id="UP000307720">
    <property type="component" value="Unassembled WGS sequence"/>
</dbReference>
<proteinExistence type="predicted"/>
<keyword evidence="1" id="KW-0489">Methyltransferase</keyword>
<keyword evidence="1" id="KW-0808">Transferase</keyword>